<sequence>MTEYRAEDRHRNDVQPEAEPFILWLRRLWPFFCALAVVVTFGYALYDKYQIDGDAVAYMDIGDLLRSHQWAGAVNAYWNPLYPAALALGHIVFHATRYTELHAYYMTNFGIFLLEMVAVVAFTDSIIRLRTARETANTGAGIFLLERYALRYIGVGLLLIATQRELSLGKVRPDALLQALLLLGLAALLNHLATGLLRYAALMGVALGLAYLTKSFAFLFTLLCILALVAFRWIWQRHAPVRALVAGGLAFVCFALVAGPYIAALSKQKGHFDFGDSGALNYAWYVGGTEKMHLQPYQTSQFGSAEVRLKHPEKELLHAPQVFSYKLLPYGTYPDWFDATFWNDSIKPHNTLRGEIPRVSRNVVLVFRYIFNHPEGWILLGLLIFLGSRLRAGWRPTANAFWLTPILLGLGIWGIYGMVNIEERYVTIGYLALVLPLFAMLQVSPAAEAVQRPTGIFKTASVLALLFALLFAGESGRTVLDLRRYLSAAGSPGGWYDAEMVHTAQALNALGVGPGDTIACIGYRACLDDHYWARLAGVRILTEVYDTGEVYPFLAGLGNRDKMFDVVRQQGGKVLVGHFAQPGEMTGTTPASAGWHELADTHFYEFPLNLPAQGVPTPAMADGVAH</sequence>
<reference evidence="2 3" key="1">
    <citation type="submission" date="2020-07" db="EMBL/GenBank/DDBJ databases">
        <title>Genomic Encyclopedia of Type Strains, Phase IV (KMG-V): Genome sequencing to study the core and pangenomes of soil and plant-associated prokaryotes.</title>
        <authorList>
            <person name="Whitman W."/>
        </authorList>
    </citation>
    <scope>NUCLEOTIDE SEQUENCE [LARGE SCALE GENOMIC DNA]</scope>
    <source>
        <strain evidence="2 3">X4EP2</strain>
    </source>
</reference>
<dbReference type="RefSeq" id="WP_179487896.1">
    <property type="nucleotide sequence ID" value="NZ_JACCCW010000001.1"/>
</dbReference>
<feature type="transmembrane region" description="Helical" evidence="1">
    <location>
        <begin position="400"/>
        <end position="418"/>
    </location>
</feature>
<dbReference type="Proteomes" id="UP000589520">
    <property type="component" value="Unassembled WGS sequence"/>
</dbReference>
<keyword evidence="3" id="KW-1185">Reference proteome</keyword>
<proteinExistence type="predicted"/>
<keyword evidence="1" id="KW-0472">Membrane</keyword>
<evidence type="ECO:0000313" key="2">
    <source>
        <dbReference type="EMBL" id="NYF78470.1"/>
    </source>
</evidence>
<dbReference type="EMBL" id="JACCCW010000001">
    <property type="protein sequence ID" value="NYF78470.1"/>
    <property type="molecule type" value="Genomic_DNA"/>
</dbReference>
<organism evidence="2 3">
    <name type="scientific">Granulicella arctica</name>
    <dbReference type="NCBI Taxonomy" id="940613"/>
    <lineage>
        <taxon>Bacteria</taxon>
        <taxon>Pseudomonadati</taxon>
        <taxon>Acidobacteriota</taxon>
        <taxon>Terriglobia</taxon>
        <taxon>Terriglobales</taxon>
        <taxon>Acidobacteriaceae</taxon>
        <taxon>Granulicella</taxon>
    </lineage>
</organism>
<feature type="transmembrane region" description="Helical" evidence="1">
    <location>
        <begin position="176"/>
        <end position="197"/>
    </location>
</feature>
<dbReference type="AlphaFoldDB" id="A0A7Y9PEK3"/>
<feature type="transmembrane region" description="Helical" evidence="1">
    <location>
        <begin position="455"/>
        <end position="473"/>
    </location>
</feature>
<gene>
    <name evidence="2" type="ORF">HDF17_000757</name>
</gene>
<feature type="transmembrane region" description="Helical" evidence="1">
    <location>
        <begin position="425"/>
        <end position="443"/>
    </location>
</feature>
<comment type="caution">
    <text evidence="2">The sequence shown here is derived from an EMBL/GenBank/DDBJ whole genome shotgun (WGS) entry which is preliminary data.</text>
</comment>
<feature type="transmembrane region" description="Helical" evidence="1">
    <location>
        <begin position="209"/>
        <end position="235"/>
    </location>
</feature>
<feature type="transmembrane region" description="Helical" evidence="1">
    <location>
        <begin position="28"/>
        <end position="46"/>
    </location>
</feature>
<evidence type="ECO:0000256" key="1">
    <source>
        <dbReference type="SAM" id="Phobius"/>
    </source>
</evidence>
<keyword evidence="1" id="KW-0812">Transmembrane</keyword>
<keyword evidence="1" id="KW-1133">Transmembrane helix</keyword>
<accession>A0A7Y9PEK3</accession>
<feature type="transmembrane region" description="Helical" evidence="1">
    <location>
        <begin position="241"/>
        <end position="263"/>
    </location>
</feature>
<evidence type="ECO:0008006" key="4">
    <source>
        <dbReference type="Google" id="ProtNLM"/>
    </source>
</evidence>
<name>A0A7Y9PEK3_9BACT</name>
<feature type="transmembrane region" description="Helical" evidence="1">
    <location>
        <begin position="103"/>
        <end position="127"/>
    </location>
</feature>
<protein>
    <recommendedName>
        <fullName evidence="4">Glycosyltransferase RgtA/B/C/D-like domain-containing protein</fullName>
    </recommendedName>
</protein>
<evidence type="ECO:0000313" key="3">
    <source>
        <dbReference type="Proteomes" id="UP000589520"/>
    </source>
</evidence>